<keyword evidence="1" id="KW-0732">Signal</keyword>
<dbReference type="Proteomes" id="UP001524587">
    <property type="component" value="Unassembled WGS sequence"/>
</dbReference>
<comment type="caution">
    <text evidence="2">The sequence shown here is derived from an EMBL/GenBank/DDBJ whole genome shotgun (WGS) entry which is preliminary data.</text>
</comment>
<accession>A0ABT1WBS4</accession>
<evidence type="ECO:0000313" key="3">
    <source>
        <dbReference type="Proteomes" id="UP001524587"/>
    </source>
</evidence>
<gene>
    <name evidence="2" type="ORF">NFI95_14085</name>
</gene>
<proteinExistence type="predicted"/>
<feature type="chain" id="PRO_5047175457" description="YXWGXW repeat-containing protein" evidence="1">
    <location>
        <begin position="22"/>
        <end position="94"/>
    </location>
</feature>
<evidence type="ECO:0000256" key="1">
    <source>
        <dbReference type="SAM" id="SignalP"/>
    </source>
</evidence>
<evidence type="ECO:0000313" key="2">
    <source>
        <dbReference type="EMBL" id="MCQ8279571.1"/>
    </source>
</evidence>
<evidence type="ECO:0008006" key="4">
    <source>
        <dbReference type="Google" id="ProtNLM"/>
    </source>
</evidence>
<dbReference type="RefSeq" id="WP_422865050.1">
    <property type="nucleotide sequence ID" value="NZ_JAMSKV010000013.1"/>
</dbReference>
<dbReference type="EMBL" id="JAMSKV010000013">
    <property type="protein sequence ID" value="MCQ8279571.1"/>
    <property type="molecule type" value="Genomic_DNA"/>
</dbReference>
<organism evidence="2 3">
    <name type="scientific">Endosaccharibacter trunci</name>
    <dbReference type="NCBI Taxonomy" id="2812733"/>
    <lineage>
        <taxon>Bacteria</taxon>
        <taxon>Pseudomonadati</taxon>
        <taxon>Pseudomonadota</taxon>
        <taxon>Alphaproteobacteria</taxon>
        <taxon>Acetobacterales</taxon>
        <taxon>Acetobacteraceae</taxon>
        <taxon>Endosaccharibacter</taxon>
    </lineage>
</organism>
<feature type="signal peptide" evidence="1">
    <location>
        <begin position="1"/>
        <end position="21"/>
    </location>
</feature>
<reference evidence="2 3" key="1">
    <citation type="submission" date="2022-06" db="EMBL/GenBank/DDBJ databases">
        <title>Endosaccharibacter gen. nov., sp. nov., endophytic bacteria isolated from sugarcane.</title>
        <authorList>
            <person name="Pitiwittayakul N."/>
            <person name="Yukphan P."/>
            <person name="Charoenyingcharoen P."/>
            <person name="Tanasupawat S."/>
        </authorList>
    </citation>
    <scope>NUCLEOTIDE SEQUENCE [LARGE SCALE GENOMIC DNA]</scope>
    <source>
        <strain evidence="2 3">KSS8</strain>
    </source>
</reference>
<protein>
    <recommendedName>
        <fullName evidence="4">YXWGXW repeat-containing protein</fullName>
    </recommendedName>
</protein>
<sequence>MKTTLIGAALCALVSAASIRAADAATIAAHVDPEQTATVGPAGVPVLQRAAWWAGPNTVCYHGYYYVHCRPAYARPWVPGHYSWNGYWIPGHWA</sequence>
<keyword evidence="3" id="KW-1185">Reference proteome</keyword>
<name>A0ABT1WBS4_9PROT</name>